<keyword evidence="1" id="KW-1133">Transmembrane helix</keyword>
<protein>
    <submittedName>
        <fullName evidence="2">Uncharacterized protein</fullName>
    </submittedName>
</protein>
<organism evidence="2 3">
    <name type="scientific">Brachionus plicatilis</name>
    <name type="common">Marine rotifer</name>
    <name type="synonym">Brachionus muelleri</name>
    <dbReference type="NCBI Taxonomy" id="10195"/>
    <lineage>
        <taxon>Eukaryota</taxon>
        <taxon>Metazoa</taxon>
        <taxon>Spiralia</taxon>
        <taxon>Gnathifera</taxon>
        <taxon>Rotifera</taxon>
        <taxon>Eurotatoria</taxon>
        <taxon>Monogononta</taxon>
        <taxon>Pseudotrocha</taxon>
        <taxon>Ploima</taxon>
        <taxon>Brachionidae</taxon>
        <taxon>Brachionus</taxon>
    </lineage>
</organism>
<accession>A0A3M7P835</accession>
<comment type="caution">
    <text evidence="2">The sequence shown here is derived from an EMBL/GenBank/DDBJ whole genome shotgun (WGS) entry which is preliminary data.</text>
</comment>
<reference evidence="2 3" key="1">
    <citation type="journal article" date="2018" name="Sci. Rep.">
        <title>Genomic signatures of local adaptation to the degree of environmental predictability in rotifers.</title>
        <authorList>
            <person name="Franch-Gras L."/>
            <person name="Hahn C."/>
            <person name="Garcia-Roger E.M."/>
            <person name="Carmona M.J."/>
            <person name="Serra M."/>
            <person name="Gomez A."/>
        </authorList>
    </citation>
    <scope>NUCLEOTIDE SEQUENCE [LARGE SCALE GENOMIC DNA]</scope>
    <source>
        <strain evidence="2">HYR1</strain>
    </source>
</reference>
<proteinExistence type="predicted"/>
<gene>
    <name evidence="2" type="ORF">BpHYR1_043654</name>
</gene>
<name>A0A3M7P835_BRAPC</name>
<dbReference type="AlphaFoldDB" id="A0A3M7P835"/>
<evidence type="ECO:0000313" key="3">
    <source>
        <dbReference type="Proteomes" id="UP000276133"/>
    </source>
</evidence>
<evidence type="ECO:0000313" key="2">
    <source>
        <dbReference type="EMBL" id="RMZ95222.1"/>
    </source>
</evidence>
<sequence>MLQMQKLVCIYLSREKRIASYTYIFKKILLLLIFEIIRVVFKSQVLSQSSQFLDTFYSFDCKRCGQRLGFNFVK</sequence>
<dbReference type="EMBL" id="REGN01012499">
    <property type="protein sequence ID" value="RMZ95222.1"/>
    <property type="molecule type" value="Genomic_DNA"/>
</dbReference>
<evidence type="ECO:0000256" key="1">
    <source>
        <dbReference type="SAM" id="Phobius"/>
    </source>
</evidence>
<keyword evidence="3" id="KW-1185">Reference proteome</keyword>
<keyword evidence="1" id="KW-0472">Membrane</keyword>
<dbReference type="Proteomes" id="UP000276133">
    <property type="component" value="Unassembled WGS sequence"/>
</dbReference>
<feature type="transmembrane region" description="Helical" evidence="1">
    <location>
        <begin position="21"/>
        <end position="41"/>
    </location>
</feature>
<keyword evidence="1" id="KW-0812">Transmembrane</keyword>